<organism evidence="2 3">
    <name type="scientific">Rhamnella rubrinervis</name>
    <dbReference type="NCBI Taxonomy" id="2594499"/>
    <lineage>
        <taxon>Eukaryota</taxon>
        <taxon>Viridiplantae</taxon>
        <taxon>Streptophyta</taxon>
        <taxon>Embryophyta</taxon>
        <taxon>Tracheophyta</taxon>
        <taxon>Spermatophyta</taxon>
        <taxon>Magnoliopsida</taxon>
        <taxon>eudicotyledons</taxon>
        <taxon>Gunneridae</taxon>
        <taxon>Pentapetalae</taxon>
        <taxon>rosids</taxon>
        <taxon>fabids</taxon>
        <taxon>Rosales</taxon>
        <taxon>Rhamnaceae</taxon>
        <taxon>rhamnoid group</taxon>
        <taxon>Rhamneae</taxon>
        <taxon>Rhamnella</taxon>
    </lineage>
</organism>
<dbReference type="EMBL" id="VOIH02000002">
    <property type="protein sequence ID" value="KAF3453058.1"/>
    <property type="molecule type" value="Genomic_DNA"/>
</dbReference>
<accession>A0A8K0HK33</accession>
<proteinExistence type="predicted"/>
<keyword evidence="1" id="KW-0732">Signal</keyword>
<feature type="signal peptide" evidence="1">
    <location>
        <begin position="1"/>
        <end position="30"/>
    </location>
</feature>
<dbReference type="AlphaFoldDB" id="A0A8K0HK33"/>
<evidence type="ECO:0008006" key="4">
    <source>
        <dbReference type="Google" id="ProtNLM"/>
    </source>
</evidence>
<dbReference type="Proteomes" id="UP000796880">
    <property type="component" value="Unassembled WGS sequence"/>
</dbReference>
<protein>
    <recommendedName>
        <fullName evidence="4">Prolamin-like domain-containing protein</fullName>
    </recommendedName>
</protein>
<name>A0A8K0HK33_9ROSA</name>
<evidence type="ECO:0000313" key="2">
    <source>
        <dbReference type="EMBL" id="KAF3453058.1"/>
    </source>
</evidence>
<reference evidence="2" key="1">
    <citation type="submission" date="2020-03" db="EMBL/GenBank/DDBJ databases">
        <title>A high-quality chromosome-level genome assembly of a woody plant with both climbing and erect habits, Rhamnella rubrinervis.</title>
        <authorList>
            <person name="Lu Z."/>
            <person name="Yang Y."/>
            <person name="Zhu X."/>
            <person name="Sun Y."/>
        </authorList>
    </citation>
    <scope>NUCLEOTIDE SEQUENCE</scope>
    <source>
        <strain evidence="2">BYM</strain>
        <tissue evidence="2">Leaf</tissue>
    </source>
</reference>
<gene>
    <name evidence="2" type="ORF">FNV43_RR03491</name>
</gene>
<keyword evidence="3" id="KW-1185">Reference proteome</keyword>
<comment type="caution">
    <text evidence="2">The sequence shown here is derived from an EMBL/GenBank/DDBJ whole genome shotgun (WGS) entry which is preliminary data.</text>
</comment>
<feature type="chain" id="PRO_5035423186" description="Prolamin-like domain-containing protein" evidence="1">
    <location>
        <begin position="31"/>
        <end position="133"/>
    </location>
</feature>
<evidence type="ECO:0000313" key="3">
    <source>
        <dbReference type="Proteomes" id="UP000796880"/>
    </source>
</evidence>
<sequence length="133" mass="14740">MAATKSGKTLVMMIMVVWLVMNIMVSEGEADQNVGLLKKEVIFDEEALDVFGADKGWSSDKLKWKCISVVSDVFSCVKLYFKEGSVSLIKEMDRKCCKAAATVHKCLPFLLILLPNYDPELVKVSCALIGVPF</sequence>
<evidence type="ECO:0000256" key="1">
    <source>
        <dbReference type="SAM" id="SignalP"/>
    </source>
</evidence>